<evidence type="ECO:0000313" key="2">
    <source>
        <dbReference type="WBParaSite" id="RSKR_0000305000.1"/>
    </source>
</evidence>
<sequence>MSAQYNTNIELQQTSIAYQHCGAESERELVLKTIYQPIYWLVRLFGILDIKKNDPKVGKKLKPINCLFFVIFVIPIMASGIYIGYTGKDYKEFTLLWAQQMAYSTYKLNGVIGVVMYFGLAQLEFFSTFIEMIIDYKKIDNKNFDFSLKCKKVDLFKLVVLAIAYIAIAGINSTINFVHYDENLLKHELFKTSIFGKKYCYVIDIVIMIMAHCIAMLFISLFLLTYWAVQNISTNFTETTQKLVKADSQMQLQENLNTIALKNTKLIAMFNYVTKNLENFTNTFVMNSIIIIIMSCTMLSLYNKEEPNQLMKAEAFLQIISSIMLGMFLLKSIALTHANFNLDVNSILYSEQIWFPYSQQLHSTANSIILRINAASYTSKIVSIIPANESIVPAIVLLTLALSMIISQISSLI</sequence>
<organism evidence="1 2">
    <name type="scientific">Rhabditophanes sp. KR3021</name>
    <dbReference type="NCBI Taxonomy" id="114890"/>
    <lineage>
        <taxon>Eukaryota</taxon>
        <taxon>Metazoa</taxon>
        <taxon>Ecdysozoa</taxon>
        <taxon>Nematoda</taxon>
        <taxon>Chromadorea</taxon>
        <taxon>Rhabditida</taxon>
        <taxon>Tylenchina</taxon>
        <taxon>Panagrolaimomorpha</taxon>
        <taxon>Strongyloidoidea</taxon>
        <taxon>Alloionematidae</taxon>
        <taxon>Rhabditophanes</taxon>
    </lineage>
</organism>
<reference evidence="2" key="1">
    <citation type="submission" date="2016-11" db="UniProtKB">
        <authorList>
            <consortium name="WormBaseParasite"/>
        </authorList>
    </citation>
    <scope>IDENTIFICATION</scope>
    <source>
        <strain evidence="2">KR3021</strain>
    </source>
</reference>
<dbReference type="Proteomes" id="UP000095286">
    <property type="component" value="Unplaced"/>
</dbReference>
<dbReference type="WBParaSite" id="RSKR_0000305000.1">
    <property type="protein sequence ID" value="RSKR_0000305000.1"/>
    <property type="gene ID" value="RSKR_0000305000"/>
</dbReference>
<proteinExistence type="predicted"/>
<name>A0AC35TPU0_9BILA</name>
<evidence type="ECO:0000313" key="1">
    <source>
        <dbReference type="Proteomes" id="UP000095286"/>
    </source>
</evidence>
<accession>A0AC35TPU0</accession>
<protein>
    <submittedName>
        <fullName evidence="2">Gustatory receptor</fullName>
    </submittedName>
</protein>